<evidence type="ECO:0000313" key="3">
    <source>
        <dbReference type="Proteomes" id="UP000078540"/>
    </source>
</evidence>
<accession>A0A195BTL6</accession>
<feature type="compositionally biased region" description="Basic and acidic residues" evidence="1">
    <location>
        <begin position="8"/>
        <end position="25"/>
    </location>
</feature>
<proteinExistence type="predicted"/>
<reference evidence="2 3" key="1">
    <citation type="submission" date="2015-09" db="EMBL/GenBank/DDBJ databases">
        <title>Atta colombica WGS genome.</title>
        <authorList>
            <person name="Nygaard S."/>
            <person name="Hu H."/>
            <person name="Boomsma J."/>
            <person name="Zhang G."/>
        </authorList>
    </citation>
    <scope>NUCLEOTIDE SEQUENCE [LARGE SCALE GENOMIC DNA]</scope>
    <source>
        <strain evidence="2">Treedump-2</strain>
        <tissue evidence="2">Whole body</tissue>
    </source>
</reference>
<dbReference type="Proteomes" id="UP000078540">
    <property type="component" value="Unassembled WGS sequence"/>
</dbReference>
<gene>
    <name evidence="2" type="ORF">ALC53_01514</name>
</gene>
<dbReference type="EMBL" id="KQ976407">
    <property type="protein sequence ID" value="KYM91446.1"/>
    <property type="molecule type" value="Genomic_DNA"/>
</dbReference>
<sequence length="132" mass="14880">MPSSLVVRNEKRVGRPEGRDKRDVSQRQLARLFSSVQFKSSRAVDASQGVKHRSFVSHRFPTAPLPAASLCYRSVSGGIRLKPWCIAYVRECATTRAIVRIECVVSVILDRLIHTRTRDRSAPTPEMRFVAS</sequence>
<evidence type="ECO:0000256" key="1">
    <source>
        <dbReference type="SAM" id="MobiDB-lite"/>
    </source>
</evidence>
<name>A0A195BTL6_9HYME</name>
<dbReference type="AlphaFoldDB" id="A0A195BTL6"/>
<evidence type="ECO:0000313" key="2">
    <source>
        <dbReference type="EMBL" id="KYM91446.1"/>
    </source>
</evidence>
<feature type="region of interest" description="Disordered" evidence="1">
    <location>
        <begin position="1"/>
        <end position="25"/>
    </location>
</feature>
<keyword evidence="3" id="KW-1185">Reference proteome</keyword>
<organism evidence="2 3">
    <name type="scientific">Atta colombica</name>
    <dbReference type="NCBI Taxonomy" id="520822"/>
    <lineage>
        <taxon>Eukaryota</taxon>
        <taxon>Metazoa</taxon>
        <taxon>Ecdysozoa</taxon>
        <taxon>Arthropoda</taxon>
        <taxon>Hexapoda</taxon>
        <taxon>Insecta</taxon>
        <taxon>Pterygota</taxon>
        <taxon>Neoptera</taxon>
        <taxon>Endopterygota</taxon>
        <taxon>Hymenoptera</taxon>
        <taxon>Apocrita</taxon>
        <taxon>Aculeata</taxon>
        <taxon>Formicoidea</taxon>
        <taxon>Formicidae</taxon>
        <taxon>Myrmicinae</taxon>
        <taxon>Atta</taxon>
    </lineage>
</organism>
<protein>
    <submittedName>
        <fullName evidence="2">Uncharacterized protein</fullName>
    </submittedName>
</protein>